<dbReference type="FunFam" id="1.10.238.10:FF:000001">
    <property type="entry name" value="Calmodulin 1"/>
    <property type="match status" value="1"/>
</dbReference>
<dbReference type="GO" id="GO:0016460">
    <property type="term" value="C:myosin II complex"/>
    <property type="evidence" value="ECO:0007669"/>
    <property type="project" value="TreeGrafter"/>
</dbReference>
<protein>
    <submittedName>
        <fullName evidence="5">Calmodulin</fullName>
    </submittedName>
</protein>
<dbReference type="SMART" id="SM00054">
    <property type="entry name" value="EFh"/>
    <property type="match status" value="8"/>
</dbReference>
<dbReference type="Pfam" id="PF13499">
    <property type="entry name" value="EF-hand_7"/>
    <property type="match status" value="5"/>
</dbReference>
<feature type="domain" description="EF-hand" evidence="4">
    <location>
        <begin position="361"/>
        <end position="396"/>
    </location>
</feature>
<keyword evidence="1" id="KW-0677">Repeat</keyword>
<feature type="domain" description="EF-hand" evidence="4">
    <location>
        <begin position="99"/>
        <end position="134"/>
    </location>
</feature>
<dbReference type="PROSITE" id="PS00018">
    <property type="entry name" value="EF_HAND_1"/>
    <property type="match status" value="4"/>
</dbReference>
<dbReference type="CDD" id="cd00051">
    <property type="entry name" value="EFh"/>
    <property type="match status" value="2"/>
</dbReference>
<dbReference type="FunFam" id="1.10.238.10:FF:000178">
    <property type="entry name" value="Calmodulin-2 A"/>
    <property type="match status" value="1"/>
</dbReference>
<dbReference type="AlphaFoldDB" id="K1QFE1"/>
<dbReference type="InterPro" id="IPR018247">
    <property type="entry name" value="EF_Hand_1_Ca_BS"/>
</dbReference>
<feature type="domain" description="EF-hand" evidence="4">
    <location>
        <begin position="60"/>
        <end position="95"/>
    </location>
</feature>
<sequence>MPPKKVVRKKKKKPVKKDPVITDEQIKLYQDVFRRFDKDKNGTISVENLEKVMRALGQEVTQDDVKAMIREYDRSANGFIHYMDFMEIMARRGDQTEIMTEDELAEVFSVFDMDGCGKITANDLREAMAALGNSITEEEAEELISKADTDEDGMVNVTEFRAAFEMLDVKGTGKVSINQLSGIIKSIDPTAKRSDINSMKKLLDKDGEFGFEDFVTVLAFRMRQADLEEDLQKAFKIFDKDGDGYITVKELRYLMTNLGERYTEEEVTEMIREVDLDCKGKVENLTEEQINDIKEAFLVFDKDGDGTVSTEELGEVMRSMGQNPTEKELMDMIAEVDVDGNGDVEFDEFLQMMAKQMQCTDSPDELIEAFQVFDETKSGLISVAEFRSVMTTLGERLTDDDVDEMIADTGLGGNGYIRYKGILNTSVNFID</sequence>
<feature type="domain" description="EF-hand" evidence="4">
    <location>
        <begin position="324"/>
        <end position="359"/>
    </location>
</feature>
<evidence type="ECO:0000256" key="1">
    <source>
        <dbReference type="ARBA" id="ARBA00022737"/>
    </source>
</evidence>
<feature type="domain" description="EF-hand" evidence="4">
    <location>
        <begin position="288"/>
        <end position="323"/>
    </location>
</feature>
<dbReference type="GO" id="GO:0005509">
    <property type="term" value="F:calcium ion binding"/>
    <property type="evidence" value="ECO:0007669"/>
    <property type="project" value="InterPro"/>
</dbReference>
<evidence type="ECO:0000313" key="5">
    <source>
        <dbReference type="EMBL" id="EKC32558.1"/>
    </source>
</evidence>
<keyword evidence="3" id="KW-0514">Muscle protein</keyword>
<dbReference type="HOGENOM" id="CLU_636562_0_0_1"/>
<dbReference type="EMBL" id="JH818862">
    <property type="protein sequence ID" value="EKC32558.1"/>
    <property type="molecule type" value="Genomic_DNA"/>
</dbReference>
<name>K1QFE1_MAGGI</name>
<dbReference type="FunFam" id="1.10.238.10:FF:000527">
    <property type="entry name" value="Calmodulin-3"/>
    <property type="match status" value="1"/>
</dbReference>
<feature type="domain" description="EF-hand" evidence="4">
    <location>
        <begin position="226"/>
        <end position="261"/>
    </location>
</feature>
<evidence type="ECO:0000256" key="3">
    <source>
        <dbReference type="ARBA" id="ARBA00023179"/>
    </source>
</evidence>
<organism evidence="5">
    <name type="scientific">Magallana gigas</name>
    <name type="common">Pacific oyster</name>
    <name type="synonym">Crassostrea gigas</name>
    <dbReference type="NCBI Taxonomy" id="29159"/>
    <lineage>
        <taxon>Eukaryota</taxon>
        <taxon>Metazoa</taxon>
        <taxon>Spiralia</taxon>
        <taxon>Lophotrochozoa</taxon>
        <taxon>Mollusca</taxon>
        <taxon>Bivalvia</taxon>
        <taxon>Autobranchia</taxon>
        <taxon>Pteriomorphia</taxon>
        <taxon>Ostreida</taxon>
        <taxon>Ostreoidea</taxon>
        <taxon>Ostreidae</taxon>
        <taxon>Magallana</taxon>
    </lineage>
</organism>
<evidence type="ECO:0000259" key="4">
    <source>
        <dbReference type="PROSITE" id="PS50222"/>
    </source>
</evidence>
<proteinExistence type="predicted"/>
<dbReference type="PROSITE" id="PS50222">
    <property type="entry name" value="EF_HAND_2"/>
    <property type="match status" value="8"/>
</dbReference>
<evidence type="ECO:0000256" key="2">
    <source>
        <dbReference type="ARBA" id="ARBA00022837"/>
    </source>
</evidence>
<dbReference type="PANTHER" id="PTHR23048">
    <property type="entry name" value="MYOSIN LIGHT CHAIN 1, 3"/>
    <property type="match status" value="1"/>
</dbReference>
<dbReference type="InterPro" id="IPR050230">
    <property type="entry name" value="CALM/Myosin/TropC-like"/>
</dbReference>
<gene>
    <name evidence="5" type="ORF">CGI_10014520</name>
</gene>
<feature type="domain" description="EF-hand" evidence="4">
    <location>
        <begin position="135"/>
        <end position="170"/>
    </location>
</feature>
<accession>K1QFE1</accession>
<dbReference type="SUPFAM" id="SSF47473">
    <property type="entry name" value="EF-hand"/>
    <property type="match status" value="3"/>
</dbReference>
<dbReference type="InterPro" id="IPR002048">
    <property type="entry name" value="EF_hand_dom"/>
</dbReference>
<feature type="domain" description="EF-hand" evidence="4">
    <location>
        <begin position="24"/>
        <end position="59"/>
    </location>
</feature>
<dbReference type="PANTHER" id="PTHR23048:SF0">
    <property type="entry name" value="CALMODULIN LIKE 3"/>
    <property type="match status" value="1"/>
</dbReference>
<dbReference type="InterPro" id="IPR011992">
    <property type="entry name" value="EF-hand-dom_pair"/>
</dbReference>
<dbReference type="InParanoid" id="K1QFE1"/>
<reference evidence="5" key="1">
    <citation type="journal article" date="2012" name="Nature">
        <title>The oyster genome reveals stress adaptation and complexity of shell formation.</title>
        <authorList>
            <person name="Zhang G."/>
            <person name="Fang X."/>
            <person name="Guo X."/>
            <person name="Li L."/>
            <person name="Luo R."/>
            <person name="Xu F."/>
            <person name="Yang P."/>
            <person name="Zhang L."/>
            <person name="Wang X."/>
            <person name="Qi H."/>
            <person name="Xiong Z."/>
            <person name="Que H."/>
            <person name="Xie Y."/>
            <person name="Holland P.W."/>
            <person name="Paps J."/>
            <person name="Zhu Y."/>
            <person name="Wu F."/>
            <person name="Chen Y."/>
            <person name="Wang J."/>
            <person name="Peng C."/>
            <person name="Meng J."/>
            <person name="Yang L."/>
            <person name="Liu J."/>
            <person name="Wen B."/>
            <person name="Zhang N."/>
            <person name="Huang Z."/>
            <person name="Zhu Q."/>
            <person name="Feng Y."/>
            <person name="Mount A."/>
            <person name="Hedgecock D."/>
            <person name="Xu Z."/>
            <person name="Liu Y."/>
            <person name="Domazet-Loso T."/>
            <person name="Du Y."/>
            <person name="Sun X."/>
            <person name="Zhang S."/>
            <person name="Liu B."/>
            <person name="Cheng P."/>
            <person name="Jiang X."/>
            <person name="Li J."/>
            <person name="Fan D."/>
            <person name="Wang W."/>
            <person name="Fu W."/>
            <person name="Wang T."/>
            <person name="Wang B."/>
            <person name="Zhang J."/>
            <person name="Peng Z."/>
            <person name="Li Y."/>
            <person name="Li N."/>
            <person name="Wang J."/>
            <person name="Chen M."/>
            <person name="He Y."/>
            <person name="Tan F."/>
            <person name="Song X."/>
            <person name="Zheng Q."/>
            <person name="Huang R."/>
            <person name="Yang H."/>
            <person name="Du X."/>
            <person name="Chen L."/>
            <person name="Yang M."/>
            <person name="Gaffney P.M."/>
            <person name="Wang S."/>
            <person name="Luo L."/>
            <person name="She Z."/>
            <person name="Ming Y."/>
            <person name="Huang W."/>
            <person name="Zhang S."/>
            <person name="Huang B."/>
            <person name="Zhang Y."/>
            <person name="Qu T."/>
            <person name="Ni P."/>
            <person name="Miao G."/>
            <person name="Wang J."/>
            <person name="Wang Q."/>
            <person name="Steinberg C.E."/>
            <person name="Wang H."/>
            <person name="Li N."/>
            <person name="Qian L."/>
            <person name="Zhang G."/>
            <person name="Li Y."/>
            <person name="Yang H."/>
            <person name="Liu X."/>
            <person name="Wang J."/>
            <person name="Yin Y."/>
            <person name="Wang J."/>
        </authorList>
    </citation>
    <scope>NUCLEOTIDE SEQUENCE [LARGE SCALE GENOMIC DNA]</scope>
    <source>
        <strain evidence="5">05x7-T-G4-1.051#20</strain>
    </source>
</reference>
<keyword evidence="2" id="KW-0106">Calcium</keyword>
<dbReference type="Gene3D" id="1.10.238.10">
    <property type="entry name" value="EF-hand"/>
    <property type="match status" value="6"/>
</dbReference>